<comment type="caution">
    <text evidence="4">The sequence shown here is derived from an EMBL/GenBank/DDBJ whole genome shotgun (WGS) entry which is preliminary data.</text>
</comment>
<keyword evidence="1" id="KW-0547">Nucleotide-binding</keyword>
<dbReference type="PANTHER" id="PTHR16305:SF35">
    <property type="entry name" value="TRANSCRIPTIONAL ACTIVATOR DOMAIN"/>
    <property type="match status" value="1"/>
</dbReference>
<protein>
    <recommendedName>
        <fullName evidence="3">HTH luxR-type domain-containing protein</fullName>
    </recommendedName>
</protein>
<dbReference type="InterPro" id="IPR000792">
    <property type="entry name" value="Tscrpt_reg_LuxR_C"/>
</dbReference>
<accession>A0A4D4J301</accession>
<dbReference type="Pfam" id="PF13191">
    <property type="entry name" value="AAA_16"/>
    <property type="match status" value="1"/>
</dbReference>
<dbReference type="GO" id="GO:0006355">
    <property type="term" value="P:regulation of DNA-templated transcription"/>
    <property type="evidence" value="ECO:0007669"/>
    <property type="project" value="InterPro"/>
</dbReference>
<evidence type="ECO:0000313" key="4">
    <source>
        <dbReference type="EMBL" id="GDY29814.1"/>
    </source>
</evidence>
<keyword evidence="2" id="KW-0067">ATP-binding</keyword>
<dbReference type="OrthoDB" id="3178131at2"/>
<sequence>MLLERDTELALVGAALRAAEDGESSVVLIRGPLGIGRSALLHQLPALVTGEEVRVLRASAATMEQDFAFGVVRQLFDSLLAGARHRIREDWTRERGGLVRLVFADDAVCGPGGYHAAAPEAVLHALRSLLAEVSADSRLLLLVDDLQWADEPSLRWLAYLAKRLHGLRAVLVCTLRDGDPRARHPLVREVADAATRLLRPRPLSPAGAAAMVLDQFGEPGEEEFARACHQTSAGNPLFLRSILLGVAVAGGRPTADRAEQARSMRPAQLRDRLVCCLRAQPRPVRDLAAAMAAFDGAGEQELIARLAGLDTIGFAGALRTLHQLGLLAGEQEPRFVHRVVRDAVESSMTVAERERLHDAAAALLYGYGCPAEQVAAQLMAVTTSRQPWAVVVLRSAADTALRRGAPDTAARYLRRALMDSSAQGEDRARLLIDLATAERGFDPAACERHVAQAVPLLTTATDRAAAALRIAPTVLGVAPPSVVELLRDVAGELGAPDALEGGAREAALRLEARLRHCGHEDPAELTAATERLRGLGEDPPLRSAAERELLVVLLNAATLTCQLTAAEVAELGNRILEREPATAAHVHSALPLVAITLVAADSVRQIGSWLSVEQRTRRRDATLGDALVDAERALLLTARGRLAQARERAEQAMRLAAADGHEVGALATMVLGAVALEVRDPALSERVLRGGHRRGDTLALAVLLRTVDAALEAQRGHWTSALDTLLACGRQLEASGWRNPALFPWRPWAVSLYHRLGDARSALALAEEEHAGAVAWGAPAALGRALRLRGKLHSGRRGVDLLREAVDTLRGSANELELARALVLLGLRLGDGAEARAALREGGTLAAACGAPWLVERARCGSGAAAGSQVPLTRTERRVTALAGRGLTNQEIAGELGVTSRAVEKHLTNAYRKLGVSGRRELVAALSTLELAGTS</sequence>
<dbReference type="AlphaFoldDB" id="A0A4D4J301"/>
<evidence type="ECO:0000256" key="2">
    <source>
        <dbReference type="ARBA" id="ARBA00022840"/>
    </source>
</evidence>
<organism evidence="4 5">
    <name type="scientific">Gandjariella thermophila</name>
    <dbReference type="NCBI Taxonomy" id="1931992"/>
    <lineage>
        <taxon>Bacteria</taxon>
        <taxon>Bacillati</taxon>
        <taxon>Actinomycetota</taxon>
        <taxon>Actinomycetes</taxon>
        <taxon>Pseudonocardiales</taxon>
        <taxon>Pseudonocardiaceae</taxon>
        <taxon>Gandjariella</taxon>
    </lineage>
</organism>
<evidence type="ECO:0000259" key="3">
    <source>
        <dbReference type="PROSITE" id="PS50043"/>
    </source>
</evidence>
<feature type="domain" description="HTH luxR-type" evidence="3">
    <location>
        <begin position="865"/>
        <end position="930"/>
    </location>
</feature>
<dbReference type="SMART" id="SM00421">
    <property type="entry name" value="HTH_LUXR"/>
    <property type="match status" value="1"/>
</dbReference>
<dbReference type="InterPro" id="IPR016032">
    <property type="entry name" value="Sig_transdc_resp-reg_C-effctor"/>
</dbReference>
<gene>
    <name evidence="4" type="ORF">GTS_14470</name>
</gene>
<dbReference type="Proteomes" id="UP000298860">
    <property type="component" value="Unassembled WGS sequence"/>
</dbReference>
<dbReference type="Pfam" id="PF00196">
    <property type="entry name" value="GerE"/>
    <property type="match status" value="1"/>
</dbReference>
<dbReference type="GO" id="GO:0005524">
    <property type="term" value="F:ATP binding"/>
    <property type="evidence" value="ECO:0007669"/>
    <property type="project" value="UniProtKB-KW"/>
</dbReference>
<evidence type="ECO:0000313" key="5">
    <source>
        <dbReference type="Proteomes" id="UP000298860"/>
    </source>
</evidence>
<dbReference type="CDD" id="cd06170">
    <property type="entry name" value="LuxR_C_like"/>
    <property type="match status" value="1"/>
</dbReference>
<keyword evidence="5" id="KW-1185">Reference proteome</keyword>
<dbReference type="GO" id="GO:0004016">
    <property type="term" value="F:adenylate cyclase activity"/>
    <property type="evidence" value="ECO:0007669"/>
    <property type="project" value="TreeGrafter"/>
</dbReference>
<dbReference type="InterPro" id="IPR027417">
    <property type="entry name" value="P-loop_NTPase"/>
</dbReference>
<reference evidence="5" key="1">
    <citation type="submission" date="2019-04" db="EMBL/GenBank/DDBJ databases">
        <title>Draft genome sequence of Pseudonocardiaceae bacterium SL3-2-4.</title>
        <authorList>
            <person name="Ningsih F."/>
            <person name="Yokota A."/>
            <person name="Sakai Y."/>
            <person name="Nanatani K."/>
            <person name="Yabe S."/>
            <person name="Oetari A."/>
            <person name="Sjamsuridzal W."/>
        </authorList>
    </citation>
    <scope>NUCLEOTIDE SEQUENCE [LARGE SCALE GENOMIC DNA]</scope>
    <source>
        <strain evidence="5">SL3-2-4</strain>
    </source>
</reference>
<dbReference type="GO" id="GO:0003677">
    <property type="term" value="F:DNA binding"/>
    <property type="evidence" value="ECO:0007669"/>
    <property type="project" value="InterPro"/>
</dbReference>
<dbReference type="InterPro" id="IPR036388">
    <property type="entry name" value="WH-like_DNA-bd_sf"/>
</dbReference>
<dbReference type="EMBL" id="BJFL01000004">
    <property type="protein sequence ID" value="GDY29814.1"/>
    <property type="molecule type" value="Genomic_DNA"/>
</dbReference>
<dbReference type="GO" id="GO:0005737">
    <property type="term" value="C:cytoplasm"/>
    <property type="evidence" value="ECO:0007669"/>
    <property type="project" value="TreeGrafter"/>
</dbReference>
<dbReference type="Gene3D" id="1.10.10.10">
    <property type="entry name" value="Winged helix-like DNA-binding domain superfamily/Winged helix DNA-binding domain"/>
    <property type="match status" value="1"/>
</dbReference>
<dbReference type="InterPro" id="IPR041664">
    <property type="entry name" value="AAA_16"/>
</dbReference>
<proteinExistence type="predicted"/>
<dbReference type="SUPFAM" id="SSF46894">
    <property type="entry name" value="C-terminal effector domain of the bipartite response regulators"/>
    <property type="match status" value="1"/>
</dbReference>
<dbReference type="RefSeq" id="WP_137812957.1">
    <property type="nucleotide sequence ID" value="NZ_BJFL01000004.1"/>
</dbReference>
<dbReference type="PRINTS" id="PR00038">
    <property type="entry name" value="HTHLUXR"/>
</dbReference>
<dbReference type="SUPFAM" id="SSF52540">
    <property type="entry name" value="P-loop containing nucleoside triphosphate hydrolases"/>
    <property type="match status" value="1"/>
</dbReference>
<evidence type="ECO:0000256" key="1">
    <source>
        <dbReference type="ARBA" id="ARBA00022741"/>
    </source>
</evidence>
<name>A0A4D4J301_9PSEU</name>
<dbReference type="PROSITE" id="PS50043">
    <property type="entry name" value="HTH_LUXR_2"/>
    <property type="match status" value="1"/>
</dbReference>
<dbReference type="PANTHER" id="PTHR16305">
    <property type="entry name" value="TESTICULAR SOLUBLE ADENYLYL CYCLASE"/>
    <property type="match status" value="1"/>
</dbReference>